<evidence type="ECO:0000313" key="5">
    <source>
        <dbReference type="EMBL" id="RDV02001.1"/>
    </source>
</evidence>
<dbReference type="SMART" id="SM00347">
    <property type="entry name" value="HTH_MARR"/>
    <property type="match status" value="1"/>
</dbReference>
<reference evidence="6" key="1">
    <citation type="submission" date="2018-08" db="EMBL/GenBank/DDBJ databases">
        <authorList>
            <person name="Kim S.-J."/>
            <person name="Jung G.-Y."/>
        </authorList>
    </citation>
    <scope>NUCLEOTIDE SEQUENCE [LARGE SCALE GENOMIC DNA]</scope>
    <source>
        <strain evidence="6">GY_H</strain>
    </source>
</reference>
<dbReference type="GO" id="GO:0003677">
    <property type="term" value="F:DNA binding"/>
    <property type="evidence" value="ECO:0007669"/>
    <property type="project" value="UniProtKB-KW"/>
</dbReference>
<dbReference type="Proteomes" id="UP000263993">
    <property type="component" value="Unassembled WGS sequence"/>
</dbReference>
<dbReference type="Gene3D" id="1.10.10.10">
    <property type="entry name" value="Winged helix-like DNA-binding domain superfamily/Winged helix DNA-binding domain"/>
    <property type="match status" value="1"/>
</dbReference>
<dbReference type="InterPro" id="IPR036388">
    <property type="entry name" value="WH-like_DNA-bd_sf"/>
</dbReference>
<keyword evidence="6" id="KW-1185">Reference proteome</keyword>
<sequence>MLPSIAFWTQVKILKQPTSKSTKATSEFYVGASLRHTYRFIYQKMQERLAPHDISMGMFYFFMWLWREDGLTQKELGDRVGTLGPGTVEQLRRMEARGFIKRTPSKIDRRKIHVFLTPKGRALKKQIVPIAQEVNDSALQGIGPAEVKVLRACLWQIRQNFRASRPVHGKATARDPDKAA</sequence>
<name>A0A371B3G2_9BRAD</name>
<dbReference type="Pfam" id="PF01047">
    <property type="entry name" value="MarR"/>
    <property type="match status" value="1"/>
</dbReference>
<dbReference type="PROSITE" id="PS01117">
    <property type="entry name" value="HTH_MARR_1"/>
    <property type="match status" value="1"/>
</dbReference>
<dbReference type="PANTHER" id="PTHR42756">
    <property type="entry name" value="TRANSCRIPTIONAL REGULATOR, MARR"/>
    <property type="match status" value="1"/>
</dbReference>
<dbReference type="EMBL" id="QRGO01000002">
    <property type="protein sequence ID" value="RDV02001.1"/>
    <property type="molecule type" value="Genomic_DNA"/>
</dbReference>
<evidence type="ECO:0000256" key="1">
    <source>
        <dbReference type="ARBA" id="ARBA00023015"/>
    </source>
</evidence>
<dbReference type="InterPro" id="IPR000835">
    <property type="entry name" value="HTH_MarR-typ"/>
</dbReference>
<evidence type="ECO:0000256" key="3">
    <source>
        <dbReference type="ARBA" id="ARBA00023163"/>
    </source>
</evidence>
<accession>A0A371B3G2</accession>
<gene>
    <name evidence="5" type="ORF">DXH78_15460</name>
</gene>
<dbReference type="InterPro" id="IPR023187">
    <property type="entry name" value="Tscrpt_reg_MarR-type_CS"/>
</dbReference>
<comment type="caution">
    <text evidence="5">The sequence shown here is derived from an EMBL/GenBank/DDBJ whole genome shotgun (WGS) entry which is preliminary data.</text>
</comment>
<feature type="domain" description="HTH marR-type" evidence="4">
    <location>
        <begin position="27"/>
        <end position="159"/>
    </location>
</feature>
<dbReference type="PROSITE" id="PS50995">
    <property type="entry name" value="HTH_MARR_2"/>
    <property type="match status" value="1"/>
</dbReference>
<keyword evidence="2" id="KW-0238">DNA-binding</keyword>
<dbReference type="PANTHER" id="PTHR42756:SF1">
    <property type="entry name" value="TRANSCRIPTIONAL REPRESSOR OF EMRAB OPERON"/>
    <property type="match status" value="1"/>
</dbReference>
<keyword evidence="1" id="KW-0805">Transcription regulation</keyword>
<evidence type="ECO:0000256" key="2">
    <source>
        <dbReference type="ARBA" id="ARBA00023125"/>
    </source>
</evidence>
<evidence type="ECO:0000259" key="4">
    <source>
        <dbReference type="PROSITE" id="PS50995"/>
    </source>
</evidence>
<dbReference type="AlphaFoldDB" id="A0A371B3G2"/>
<proteinExistence type="predicted"/>
<dbReference type="InterPro" id="IPR036390">
    <property type="entry name" value="WH_DNA-bd_sf"/>
</dbReference>
<dbReference type="SUPFAM" id="SSF46785">
    <property type="entry name" value="Winged helix' DNA-binding domain"/>
    <property type="match status" value="1"/>
</dbReference>
<evidence type="ECO:0000313" key="6">
    <source>
        <dbReference type="Proteomes" id="UP000263993"/>
    </source>
</evidence>
<organism evidence="5 6">
    <name type="scientific">Undibacter mobilis</name>
    <dbReference type="NCBI Taxonomy" id="2292256"/>
    <lineage>
        <taxon>Bacteria</taxon>
        <taxon>Pseudomonadati</taxon>
        <taxon>Pseudomonadota</taxon>
        <taxon>Alphaproteobacteria</taxon>
        <taxon>Hyphomicrobiales</taxon>
        <taxon>Nitrobacteraceae</taxon>
        <taxon>Undibacter</taxon>
    </lineage>
</organism>
<keyword evidence="3" id="KW-0804">Transcription</keyword>
<dbReference type="GO" id="GO:0003700">
    <property type="term" value="F:DNA-binding transcription factor activity"/>
    <property type="evidence" value="ECO:0007669"/>
    <property type="project" value="InterPro"/>
</dbReference>
<protein>
    <submittedName>
        <fullName evidence="5">MarR family transcriptional regulator</fullName>
    </submittedName>
</protein>